<name>A0A840QRW5_9BACI</name>
<organism evidence="3 4">
    <name type="scientific">Texcoconibacillus texcoconensis</name>
    <dbReference type="NCBI Taxonomy" id="1095777"/>
    <lineage>
        <taxon>Bacteria</taxon>
        <taxon>Bacillati</taxon>
        <taxon>Bacillota</taxon>
        <taxon>Bacilli</taxon>
        <taxon>Bacillales</taxon>
        <taxon>Bacillaceae</taxon>
        <taxon>Texcoconibacillus</taxon>
    </lineage>
</organism>
<evidence type="ECO:0000256" key="2">
    <source>
        <dbReference type="SAM" id="SignalP"/>
    </source>
</evidence>
<protein>
    <recommendedName>
        <fullName evidence="5">Sporulation protein</fullName>
    </recommendedName>
</protein>
<sequence length="160" mass="17818">MKVLLLKCCAIAVLLTACQNPETPEVEGQSAGEGNPSSQFSDYQYSMLGPGPVNYGAAEKRRQPMDSLAEENTTGKSFRSVHGDRPDYNGDQNRIASEVEQRSGVHPGSVIIMGHRAWVNVMFDDNVSEDEQNEQVEALEQRLIDVLPRYEYQVVINDRS</sequence>
<dbReference type="EMBL" id="JACHHB010000010">
    <property type="protein sequence ID" value="MBB5174095.1"/>
    <property type="molecule type" value="Genomic_DNA"/>
</dbReference>
<dbReference type="AlphaFoldDB" id="A0A840QRW5"/>
<evidence type="ECO:0000256" key="1">
    <source>
        <dbReference type="SAM" id="MobiDB-lite"/>
    </source>
</evidence>
<proteinExistence type="predicted"/>
<keyword evidence="2" id="KW-0732">Signal</keyword>
<feature type="region of interest" description="Disordered" evidence="1">
    <location>
        <begin position="55"/>
        <end position="91"/>
    </location>
</feature>
<gene>
    <name evidence="3" type="ORF">HNQ41_002289</name>
</gene>
<accession>A0A840QRW5</accession>
<evidence type="ECO:0008006" key="5">
    <source>
        <dbReference type="Google" id="ProtNLM"/>
    </source>
</evidence>
<dbReference type="PROSITE" id="PS51257">
    <property type="entry name" value="PROKAR_LIPOPROTEIN"/>
    <property type="match status" value="1"/>
</dbReference>
<feature type="signal peptide" evidence="2">
    <location>
        <begin position="1"/>
        <end position="19"/>
    </location>
</feature>
<dbReference type="RefSeq" id="WP_184664533.1">
    <property type="nucleotide sequence ID" value="NZ_JACHHB010000010.1"/>
</dbReference>
<reference evidence="3 4" key="1">
    <citation type="submission" date="2020-08" db="EMBL/GenBank/DDBJ databases">
        <title>Genomic Encyclopedia of Type Strains, Phase IV (KMG-IV): sequencing the most valuable type-strain genomes for metagenomic binning, comparative biology and taxonomic classification.</title>
        <authorList>
            <person name="Goeker M."/>
        </authorList>
    </citation>
    <scope>NUCLEOTIDE SEQUENCE [LARGE SCALE GENOMIC DNA]</scope>
    <source>
        <strain evidence="3 4">DSM 24696</strain>
    </source>
</reference>
<feature type="chain" id="PRO_5039257463" description="Sporulation protein" evidence="2">
    <location>
        <begin position="20"/>
        <end position="160"/>
    </location>
</feature>
<keyword evidence="4" id="KW-1185">Reference proteome</keyword>
<evidence type="ECO:0000313" key="4">
    <source>
        <dbReference type="Proteomes" id="UP000551878"/>
    </source>
</evidence>
<evidence type="ECO:0000313" key="3">
    <source>
        <dbReference type="EMBL" id="MBB5174095.1"/>
    </source>
</evidence>
<dbReference type="Proteomes" id="UP000551878">
    <property type="component" value="Unassembled WGS sequence"/>
</dbReference>
<comment type="caution">
    <text evidence="3">The sequence shown here is derived from an EMBL/GenBank/DDBJ whole genome shotgun (WGS) entry which is preliminary data.</text>
</comment>